<dbReference type="OrthoDB" id="3457556at2"/>
<protein>
    <submittedName>
        <fullName evidence="2">Multidrug resistance efflux transporter family protein</fullName>
    </submittedName>
</protein>
<feature type="transmembrane region" description="Helical" evidence="1">
    <location>
        <begin position="198"/>
        <end position="216"/>
    </location>
</feature>
<name>A0A1D2LZD7_BROTH</name>
<dbReference type="RefSeq" id="WP_069125271.1">
    <property type="nucleotide sequence ID" value="NZ_CBCPHX010000008.1"/>
</dbReference>
<evidence type="ECO:0000313" key="2">
    <source>
        <dbReference type="EMBL" id="ATF25170.1"/>
    </source>
</evidence>
<feature type="transmembrane region" description="Helical" evidence="1">
    <location>
        <begin position="132"/>
        <end position="152"/>
    </location>
</feature>
<keyword evidence="3" id="KW-1185">Reference proteome</keyword>
<dbReference type="InterPro" id="IPR032713">
    <property type="entry name" value="EmrE"/>
</dbReference>
<organism evidence="2 3">
    <name type="scientific">Brochothrix thermosphacta</name>
    <name type="common">Microbacterium thermosphactum</name>
    <dbReference type="NCBI Taxonomy" id="2756"/>
    <lineage>
        <taxon>Bacteria</taxon>
        <taxon>Bacillati</taxon>
        <taxon>Bacillota</taxon>
        <taxon>Bacilli</taxon>
        <taxon>Bacillales</taxon>
        <taxon>Listeriaceae</taxon>
        <taxon>Brochothrix</taxon>
    </lineage>
</organism>
<feature type="transmembrane region" description="Helical" evidence="1">
    <location>
        <begin position="268"/>
        <end position="285"/>
    </location>
</feature>
<reference evidence="2 3" key="1">
    <citation type="submission" date="2017-09" db="EMBL/GenBank/DDBJ databases">
        <title>Complete Genome Sequences of Two Strains of the Meat Spoilage Bacterium Brochothrix thermosphacta Isolated from Ground Chicken.</title>
        <authorList>
            <person name="Paoli G.C."/>
            <person name="Wijey C."/>
            <person name="Chen C.-Y."/>
            <person name="Nguyen L."/>
            <person name="Yan X."/>
            <person name="Irwin P.L."/>
        </authorList>
    </citation>
    <scope>NUCLEOTIDE SEQUENCE [LARGE SCALE GENOMIC DNA]</scope>
    <source>
        <strain evidence="2 3">BI</strain>
    </source>
</reference>
<keyword evidence="1" id="KW-1133">Transmembrane helix</keyword>
<dbReference type="GeneID" id="66538229"/>
<dbReference type="Proteomes" id="UP000243591">
    <property type="component" value="Chromosome"/>
</dbReference>
<dbReference type="Pfam" id="PF13536">
    <property type="entry name" value="EmrE"/>
    <property type="match status" value="1"/>
</dbReference>
<keyword evidence="1" id="KW-0472">Membrane</keyword>
<evidence type="ECO:0000256" key="1">
    <source>
        <dbReference type="SAM" id="Phobius"/>
    </source>
</evidence>
<gene>
    <name evidence="2" type="ORF">CNY62_01545</name>
</gene>
<feature type="transmembrane region" description="Helical" evidence="1">
    <location>
        <begin position="95"/>
        <end position="116"/>
    </location>
</feature>
<proteinExistence type="predicted"/>
<keyword evidence="1" id="KW-0812">Transmembrane</keyword>
<evidence type="ECO:0000313" key="3">
    <source>
        <dbReference type="Proteomes" id="UP000243591"/>
    </source>
</evidence>
<feature type="transmembrane region" description="Helical" evidence="1">
    <location>
        <begin position="37"/>
        <end position="56"/>
    </location>
</feature>
<dbReference type="EMBL" id="CP023483">
    <property type="protein sequence ID" value="ATF25170.1"/>
    <property type="molecule type" value="Genomic_DNA"/>
</dbReference>
<feature type="transmembrane region" description="Helical" evidence="1">
    <location>
        <begin position="228"/>
        <end position="247"/>
    </location>
</feature>
<sequence length="311" mass="34131">MRAIIIGIIAAFFFAFTFVLNQLMSDLGGDWMWSASLRYFFMVPFLLLLVLFKSGFKKMWSEIKKRPFAWFIYSQIGFGLFYAPLCFAADYSPGWLVAGTWQITIVAGALMSPLFYEKIQTATGIVKVKGRIPLTGLCWSGVIIVGIIIMEVSHATTVGLKGIVLGTLPIIIAAFAYPYGNRKMMEVTEGRLNVFERVLGMTLCSLPTWLILSIIAGTRSGIPSMSQVSNSIIIALFSGVIATLLFFKATDLTQGRMKELAAVEATQSMEAVFSFILGLLILNSAVPSLSAWIGLIVVVFGMTAHSLSQRN</sequence>
<accession>A0A1D2LZD7</accession>
<feature type="transmembrane region" description="Helical" evidence="1">
    <location>
        <begin position="158"/>
        <end position="177"/>
    </location>
</feature>
<dbReference type="KEGG" id="bths:CNY62_01545"/>
<feature type="transmembrane region" description="Helical" evidence="1">
    <location>
        <begin position="68"/>
        <end position="89"/>
    </location>
</feature>
<dbReference type="AlphaFoldDB" id="A0A1D2LZD7"/>